<sequence>MLQLLEKNPSSQPALEKLTQLAEDRKEARVVEKLEQESKEVVRRCEESYRAGFMKCVATELARIGAPSMITWQRLVHDKDCNYQAIRILLTKIKSSQKKRSMTLPVIELKPREALPLQRSPSQDSTLEQQTLPRRSISADNRPAWNNDFIEDPSSFVESSSFSRLKRLPPTPQTQVFKPEEPSQAPTTTKNNDAKLKAITKENASLKKELQELQAMHDAFVREETEASGREGFARRSRFLQAQNLQLQRQVDMLLEAVALRHQTADDLDAVVASLQKIVEKGRAEAKDAGAVQDQNIAWMMAIPTSLLAELNQVSSRLKQIKYRCSMEAPLRQKDGA</sequence>
<evidence type="ECO:0000256" key="1">
    <source>
        <dbReference type="SAM" id="Coils"/>
    </source>
</evidence>
<comment type="caution">
    <text evidence="3">The sequence shown here is derived from an EMBL/GenBank/DDBJ whole genome shotgun (WGS) entry which is preliminary data.</text>
</comment>
<reference evidence="3 4" key="1">
    <citation type="submission" date="2019-07" db="EMBL/GenBank/DDBJ databases">
        <title>Genomics analysis of Aphanomyces spp. identifies a new class of oomycete effector associated with host adaptation.</title>
        <authorList>
            <person name="Gaulin E."/>
        </authorList>
    </citation>
    <scope>NUCLEOTIDE SEQUENCE [LARGE SCALE GENOMIC DNA]</scope>
    <source>
        <strain evidence="3 4">ATCC 201684</strain>
    </source>
</reference>
<gene>
    <name evidence="3" type="ORF">Ae201684_006101</name>
</gene>
<keyword evidence="4" id="KW-1185">Reference proteome</keyword>
<name>A0A6G0XDA2_9STRA</name>
<organism evidence="3 4">
    <name type="scientific">Aphanomyces euteiches</name>
    <dbReference type="NCBI Taxonomy" id="100861"/>
    <lineage>
        <taxon>Eukaryota</taxon>
        <taxon>Sar</taxon>
        <taxon>Stramenopiles</taxon>
        <taxon>Oomycota</taxon>
        <taxon>Saprolegniomycetes</taxon>
        <taxon>Saprolegniales</taxon>
        <taxon>Verrucalvaceae</taxon>
        <taxon>Aphanomyces</taxon>
    </lineage>
</organism>
<keyword evidence="1" id="KW-0175">Coiled coil</keyword>
<evidence type="ECO:0000313" key="3">
    <source>
        <dbReference type="EMBL" id="KAF0738114.1"/>
    </source>
</evidence>
<dbReference type="AlphaFoldDB" id="A0A6G0XDA2"/>
<feature type="coiled-coil region" evidence="1">
    <location>
        <begin position="196"/>
        <end position="223"/>
    </location>
</feature>
<dbReference type="EMBL" id="VJMJ01000079">
    <property type="protein sequence ID" value="KAF0738114.1"/>
    <property type="molecule type" value="Genomic_DNA"/>
</dbReference>
<protein>
    <submittedName>
        <fullName evidence="3">Uncharacterized protein</fullName>
    </submittedName>
</protein>
<evidence type="ECO:0000313" key="4">
    <source>
        <dbReference type="Proteomes" id="UP000481153"/>
    </source>
</evidence>
<evidence type="ECO:0000256" key="2">
    <source>
        <dbReference type="SAM" id="MobiDB-lite"/>
    </source>
</evidence>
<feature type="region of interest" description="Disordered" evidence="2">
    <location>
        <begin position="114"/>
        <end position="144"/>
    </location>
</feature>
<feature type="compositionally biased region" description="Polar residues" evidence="2">
    <location>
        <begin position="119"/>
        <end position="133"/>
    </location>
</feature>
<feature type="region of interest" description="Disordered" evidence="2">
    <location>
        <begin position="161"/>
        <end position="190"/>
    </location>
</feature>
<dbReference type="Proteomes" id="UP000481153">
    <property type="component" value="Unassembled WGS sequence"/>
</dbReference>
<proteinExistence type="predicted"/>
<accession>A0A6G0XDA2</accession>
<dbReference type="VEuPathDB" id="FungiDB:AeMF1_003345"/>